<evidence type="ECO:0000256" key="1">
    <source>
        <dbReference type="ARBA" id="ARBA00001255"/>
    </source>
</evidence>
<keyword evidence="4" id="KW-0472">Membrane</keyword>
<proteinExistence type="predicted"/>
<keyword evidence="4" id="KW-1133">Transmembrane helix</keyword>
<gene>
    <name evidence="6" type="ORF">GQ43DRAFT_407646</name>
</gene>
<feature type="region of interest" description="Disordered" evidence="3">
    <location>
        <begin position="1"/>
        <end position="31"/>
    </location>
</feature>
<sequence>MSYTPPAPSPPPKTSFPPPPSPPSPWPRHQNRWTRLPRRKKLYLLAAALTALLALALGLGLGLSIGRRHHGSDPGDGGDGDDKPPLQPPLPPPSSQPPWTPHVGDSWQIVLLNPIVPPSNTSKLTPDVDVYDLDLFTTPASTISSLHARGKKVLCYFSGGSYEPGRPDSGEFREEDMGRELEGWPGERWLDLGSENVRRIMRERVELAGEKGCDGVDVDNVDGYDNNSLLPLTPTSSISFLSYLSSLTTPLNLTLGLKNAASIIPTVLPIIHFSVNEQCVDEHECDLFQQFVEAGKPVFHIEYPKDVESKMNGGKGKGEDGGAVLEKYCGERNGVKGFSTVLKRMDLDGWVGYCDGKVEVTGMEGGSGS</sequence>
<feature type="domain" description="Glycoside-hydrolase family GH114 TIM-barrel" evidence="5">
    <location>
        <begin position="106"/>
        <end position="350"/>
    </location>
</feature>
<reference evidence="6" key="1">
    <citation type="journal article" date="2020" name="Stud. Mycol.">
        <title>101 Dothideomycetes genomes: a test case for predicting lifestyles and emergence of pathogens.</title>
        <authorList>
            <person name="Haridas S."/>
            <person name="Albert R."/>
            <person name="Binder M."/>
            <person name="Bloem J."/>
            <person name="Labutti K."/>
            <person name="Salamov A."/>
            <person name="Andreopoulos B."/>
            <person name="Baker S."/>
            <person name="Barry K."/>
            <person name="Bills G."/>
            <person name="Bluhm B."/>
            <person name="Cannon C."/>
            <person name="Castanera R."/>
            <person name="Culley D."/>
            <person name="Daum C."/>
            <person name="Ezra D."/>
            <person name="Gonzalez J."/>
            <person name="Henrissat B."/>
            <person name="Kuo A."/>
            <person name="Liang C."/>
            <person name="Lipzen A."/>
            <person name="Lutzoni F."/>
            <person name="Magnuson J."/>
            <person name="Mondo S."/>
            <person name="Nolan M."/>
            <person name="Ohm R."/>
            <person name="Pangilinan J."/>
            <person name="Park H.-J."/>
            <person name="Ramirez L."/>
            <person name="Alfaro M."/>
            <person name="Sun H."/>
            <person name="Tritt A."/>
            <person name="Yoshinaga Y."/>
            <person name="Zwiers L.-H."/>
            <person name="Turgeon B."/>
            <person name="Goodwin S."/>
            <person name="Spatafora J."/>
            <person name="Crous P."/>
            <person name="Grigoriev I."/>
        </authorList>
    </citation>
    <scope>NUCLEOTIDE SEQUENCE</scope>
    <source>
        <strain evidence="6">ATCC 74209</strain>
    </source>
</reference>
<dbReference type="Gene3D" id="3.20.20.70">
    <property type="entry name" value="Aldolase class I"/>
    <property type="match status" value="1"/>
</dbReference>
<dbReference type="PANTHER" id="PTHR35273:SF2">
    <property type="entry name" value="ALPHA-GALACTOSIDASE"/>
    <property type="match status" value="1"/>
</dbReference>
<dbReference type="EMBL" id="ML993858">
    <property type="protein sequence ID" value="KAF2205296.1"/>
    <property type="molecule type" value="Genomic_DNA"/>
</dbReference>
<organism evidence="6 7">
    <name type="scientific">Delitschia confertaspora ATCC 74209</name>
    <dbReference type="NCBI Taxonomy" id="1513339"/>
    <lineage>
        <taxon>Eukaryota</taxon>
        <taxon>Fungi</taxon>
        <taxon>Dikarya</taxon>
        <taxon>Ascomycota</taxon>
        <taxon>Pezizomycotina</taxon>
        <taxon>Dothideomycetes</taxon>
        <taxon>Pleosporomycetidae</taxon>
        <taxon>Pleosporales</taxon>
        <taxon>Delitschiaceae</taxon>
        <taxon>Delitschia</taxon>
    </lineage>
</organism>
<evidence type="ECO:0000256" key="4">
    <source>
        <dbReference type="SAM" id="Phobius"/>
    </source>
</evidence>
<dbReference type="GO" id="GO:0004557">
    <property type="term" value="F:alpha-galactosidase activity"/>
    <property type="evidence" value="ECO:0007669"/>
    <property type="project" value="UniProtKB-EC"/>
</dbReference>
<dbReference type="Pfam" id="PF03537">
    <property type="entry name" value="Glyco_hydro_114"/>
    <property type="match status" value="1"/>
</dbReference>
<dbReference type="InterPro" id="IPR004352">
    <property type="entry name" value="GH114_TIM-barrel"/>
</dbReference>
<dbReference type="Proteomes" id="UP000799536">
    <property type="component" value="Unassembled WGS sequence"/>
</dbReference>
<evidence type="ECO:0000256" key="2">
    <source>
        <dbReference type="ARBA" id="ARBA00012755"/>
    </source>
</evidence>
<keyword evidence="7" id="KW-1185">Reference proteome</keyword>
<dbReference type="EC" id="3.2.1.22" evidence="2"/>
<comment type="caution">
    <text evidence="6">The sequence shown here is derived from an EMBL/GenBank/DDBJ whole genome shotgun (WGS) entry which is preliminary data.</text>
</comment>
<feature type="region of interest" description="Disordered" evidence="3">
    <location>
        <begin position="70"/>
        <end position="102"/>
    </location>
</feature>
<evidence type="ECO:0000256" key="3">
    <source>
        <dbReference type="SAM" id="MobiDB-lite"/>
    </source>
</evidence>
<name>A0A9P4MW15_9PLEO</name>
<keyword evidence="4" id="KW-0812">Transmembrane</keyword>
<feature type="compositionally biased region" description="Pro residues" evidence="3">
    <location>
        <begin position="1"/>
        <end position="26"/>
    </location>
</feature>
<accession>A0A9P4MW15</accession>
<evidence type="ECO:0000313" key="7">
    <source>
        <dbReference type="Proteomes" id="UP000799536"/>
    </source>
</evidence>
<evidence type="ECO:0000259" key="5">
    <source>
        <dbReference type="Pfam" id="PF03537"/>
    </source>
</evidence>
<protein>
    <recommendedName>
        <fullName evidence="2">alpha-galactosidase</fullName>
        <ecNumber evidence="2">3.2.1.22</ecNumber>
    </recommendedName>
</protein>
<feature type="compositionally biased region" description="Pro residues" evidence="3">
    <location>
        <begin position="85"/>
        <end position="100"/>
    </location>
</feature>
<dbReference type="InterPro" id="IPR013785">
    <property type="entry name" value="Aldolase_TIM"/>
</dbReference>
<dbReference type="SUPFAM" id="SSF51445">
    <property type="entry name" value="(Trans)glycosidases"/>
    <property type="match status" value="1"/>
</dbReference>
<comment type="catalytic activity">
    <reaction evidence="1">
        <text>Hydrolysis of terminal, non-reducing alpha-D-galactose residues in alpha-D-galactosides, including galactose oligosaccharides, galactomannans and galactolipids.</text>
        <dbReference type="EC" id="3.2.1.22"/>
    </reaction>
</comment>
<dbReference type="PANTHER" id="PTHR35273">
    <property type="entry name" value="ALPHA-1,4 POLYGALACTOSAMINIDASE, PUTATIVE (AFU_ORTHOLOGUE AFUA_3G07890)-RELATED"/>
    <property type="match status" value="1"/>
</dbReference>
<feature type="transmembrane region" description="Helical" evidence="4">
    <location>
        <begin position="42"/>
        <end position="63"/>
    </location>
</feature>
<dbReference type="AlphaFoldDB" id="A0A9P4MW15"/>
<dbReference type="OrthoDB" id="2108802at2759"/>
<dbReference type="InterPro" id="IPR017853">
    <property type="entry name" value="GH"/>
</dbReference>
<evidence type="ECO:0000313" key="6">
    <source>
        <dbReference type="EMBL" id="KAF2205296.1"/>
    </source>
</evidence>